<reference evidence="1 2" key="1">
    <citation type="submission" date="2007-01" db="EMBL/GenBank/DDBJ databases">
        <authorList>
            <person name="Haygood M."/>
            <person name="Podell S."/>
            <person name="Anderson C."/>
            <person name="Hopkinson B."/>
            <person name="Roe K."/>
            <person name="Barbeau K."/>
            <person name="Gaasterland T."/>
            <person name="Ferriera S."/>
            <person name="Johnson J."/>
            <person name="Kravitz S."/>
            <person name="Beeson K."/>
            <person name="Sutton G."/>
            <person name="Rogers Y.-H."/>
            <person name="Friedman R."/>
            <person name="Frazier M."/>
            <person name="Venter J.C."/>
        </authorList>
    </citation>
    <scope>NUCLEOTIDE SEQUENCE [LARGE SCALE GENOMIC DNA]</scope>
    <source>
        <strain evidence="1 2">ATCC 23134</strain>
    </source>
</reference>
<protein>
    <submittedName>
        <fullName evidence="1">Uncharacterized protein</fullName>
    </submittedName>
</protein>
<sequence length="80" mass="9233">MRNVQLKKGKAAKNQIHYVPDATSLNEYEIAWAIAHRSHKKNVEYEVDGDELIEYSFAKGCFHRWVITTVQDNKVVLSSI</sequence>
<name>A1ZJM8_MICM2</name>
<accession>A1ZJM8</accession>
<dbReference type="Proteomes" id="UP000004095">
    <property type="component" value="Unassembled WGS sequence"/>
</dbReference>
<dbReference type="EMBL" id="AAWS01000011">
    <property type="protein sequence ID" value="EAY29331.1"/>
    <property type="molecule type" value="Genomic_DNA"/>
</dbReference>
<proteinExistence type="predicted"/>
<comment type="caution">
    <text evidence="1">The sequence shown here is derived from an EMBL/GenBank/DDBJ whole genome shotgun (WGS) entry which is preliminary data.</text>
</comment>
<evidence type="ECO:0000313" key="2">
    <source>
        <dbReference type="Proteomes" id="UP000004095"/>
    </source>
</evidence>
<dbReference type="AlphaFoldDB" id="A1ZJM8"/>
<dbReference type="RefSeq" id="WP_002696312.1">
    <property type="nucleotide sequence ID" value="NZ_AAWS01000011.1"/>
</dbReference>
<evidence type="ECO:0000313" key="1">
    <source>
        <dbReference type="EMBL" id="EAY29331.1"/>
    </source>
</evidence>
<keyword evidence="2" id="KW-1185">Reference proteome</keyword>
<organism evidence="1 2">
    <name type="scientific">Microscilla marina ATCC 23134</name>
    <dbReference type="NCBI Taxonomy" id="313606"/>
    <lineage>
        <taxon>Bacteria</taxon>
        <taxon>Pseudomonadati</taxon>
        <taxon>Bacteroidota</taxon>
        <taxon>Cytophagia</taxon>
        <taxon>Cytophagales</taxon>
        <taxon>Microscillaceae</taxon>
        <taxon>Microscilla</taxon>
    </lineage>
</organism>
<gene>
    <name evidence="1" type="ORF">M23134_01387</name>
</gene>